<feature type="compositionally biased region" description="Basic and acidic residues" evidence="4">
    <location>
        <begin position="112"/>
        <end position="129"/>
    </location>
</feature>
<dbReference type="GO" id="GO:0005634">
    <property type="term" value="C:nucleus"/>
    <property type="evidence" value="ECO:0007669"/>
    <property type="project" value="UniProtKB-SubCell"/>
</dbReference>
<evidence type="ECO:0000256" key="3">
    <source>
        <dbReference type="RuleBase" id="RU000682"/>
    </source>
</evidence>
<feature type="region of interest" description="Disordered" evidence="4">
    <location>
        <begin position="1"/>
        <end position="27"/>
    </location>
</feature>
<dbReference type="CDD" id="cd00086">
    <property type="entry name" value="homeodomain"/>
    <property type="match status" value="1"/>
</dbReference>
<dbReference type="EMBL" id="JAEACU010000002">
    <property type="protein sequence ID" value="KAH7542197.1"/>
    <property type="molecule type" value="Genomic_DNA"/>
</dbReference>
<comment type="subcellular location">
    <subcellularLocation>
        <location evidence="1 2 3">Nucleus</location>
    </subcellularLocation>
</comment>
<keyword evidence="2 3" id="KW-0539">Nucleus</keyword>
<evidence type="ECO:0000256" key="1">
    <source>
        <dbReference type="ARBA" id="ARBA00004123"/>
    </source>
</evidence>
<evidence type="ECO:0000256" key="4">
    <source>
        <dbReference type="SAM" id="MobiDB-lite"/>
    </source>
</evidence>
<evidence type="ECO:0000313" key="7">
    <source>
        <dbReference type="Proteomes" id="UP000813462"/>
    </source>
</evidence>
<sequence length="522" mass="58949">MEELSEAHSEDNKVSQDNNKKRRLKTPGQVMALEKFYNEHKYPTEEMKSALAEELGLTEKQISGWFCHRRLKDKKLLRDEKFTNGRQDRSSGIIQDRGSGLGQDSCGSTKNAEYRHVDPREVESRRLYGHDFPTAELSHDQRSHYTERVSGVDNTSSESSSSLQDRLFSQSDDPYDMETSRYLKHDGVIAGANPKVSRNMGYKPSGYLKVKGEIENAAVTAVKRQLGRHYREDGPPLAVEFEPLPPGAFESPGDPGHERYYVENSVLPDSPDISGVKRQPSPSTGFQRYEVYNSKVSSKDSYVHEAPMMHVFEGQEIKSGNQSRKKSTYLNHTSSLPGRNSTLNTYDESGYNRNSRMSSKHGVEGMISDSALKHHGQYSGKISREQSVPWLDEDNNTSPKILQRSEYSKLKPSVSKRYGHEMFDMKDRRQSKIMAKAQEDIYNEEAKATKEKCSPVKVKMKPTNEMMAGKKVMVDCSQRDYGTNSSFAPLPPRSHLVIGSTMEMPSSFSEDDETAETSSSVD</sequence>
<feature type="compositionally biased region" description="Low complexity" evidence="4">
    <location>
        <begin position="151"/>
        <end position="172"/>
    </location>
</feature>
<reference evidence="6" key="1">
    <citation type="journal article" date="2021" name="Front. Plant Sci.">
        <title>Chromosome-Scale Genome Assembly for Chinese Sour Jujube and Insights Into Its Genome Evolution and Domestication Signature.</title>
        <authorList>
            <person name="Shen L.-Y."/>
            <person name="Luo H."/>
            <person name="Wang X.-L."/>
            <person name="Wang X.-M."/>
            <person name="Qiu X.-J."/>
            <person name="Liu H."/>
            <person name="Zhou S.-S."/>
            <person name="Jia K.-H."/>
            <person name="Nie S."/>
            <person name="Bao Y.-T."/>
            <person name="Zhang R.-G."/>
            <person name="Yun Q.-Z."/>
            <person name="Chai Y.-H."/>
            <person name="Lu J.-Y."/>
            <person name="Li Y."/>
            <person name="Zhao S.-W."/>
            <person name="Mao J.-F."/>
            <person name="Jia S.-G."/>
            <person name="Mao Y.-M."/>
        </authorList>
    </citation>
    <scope>NUCLEOTIDE SEQUENCE</scope>
    <source>
        <strain evidence="6">AT0</strain>
        <tissue evidence="6">Leaf</tissue>
    </source>
</reference>
<dbReference type="GO" id="GO:0003677">
    <property type="term" value="F:DNA binding"/>
    <property type="evidence" value="ECO:0007669"/>
    <property type="project" value="UniProtKB-UniRule"/>
</dbReference>
<dbReference type="PANTHER" id="PTHR47713">
    <property type="entry name" value="HOMEODOMAIN-LIKE SUPERFAMILY PROTEIN"/>
    <property type="match status" value="1"/>
</dbReference>
<feature type="domain" description="Homeobox" evidence="5">
    <location>
        <begin position="16"/>
        <end position="76"/>
    </location>
</feature>
<keyword evidence="2 3" id="KW-0371">Homeobox</keyword>
<proteinExistence type="predicted"/>
<feature type="compositionally biased region" description="Basic and acidic residues" evidence="4">
    <location>
        <begin position="77"/>
        <end position="89"/>
    </location>
</feature>
<feature type="compositionally biased region" description="Basic and acidic residues" evidence="4">
    <location>
        <begin position="1"/>
        <end position="14"/>
    </location>
</feature>
<evidence type="ECO:0000259" key="5">
    <source>
        <dbReference type="PROSITE" id="PS50071"/>
    </source>
</evidence>
<feature type="DNA-binding region" description="Homeobox" evidence="2">
    <location>
        <begin position="18"/>
        <end position="77"/>
    </location>
</feature>
<evidence type="ECO:0000256" key="2">
    <source>
        <dbReference type="PROSITE-ProRule" id="PRU00108"/>
    </source>
</evidence>
<feature type="region of interest" description="Disordered" evidence="4">
    <location>
        <begin position="318"/>
        <end position="360"/>
    </location>
</feature>
<feature type="compositionally biased region" description="Polar residues" evidence="4">
    <location>
        <begin position="318"/>
        <end position="357"/>
    </location>
</feature>
<protein>
    <recommendedName>
        <fullName evidence="5">Homeobox domain-containing protein</fullName>
    </recommendedName>
</protein>
<dbReference type="Proteomes" id="UP000813462">
    <property type="component" value="Unassembled WGS sequence"/>
</dbReference>
<comment type="caution">
    <text evidence="6">The sequence shown here is derived from an EMBL/GenBank/DDBJ whole genome shotgun (WGS) entry which is preliminary data.</text>
</comment>
<feature type="compositionally biased region" description="Basic and acidic residues" evidence="4">
    <location>
        <begin position="137"/>
        <end position="147"/>
    </location>
</feature>
<gene>
    <name evidence="6" type="ORF">FEM48_Zijuj02G0047600</name>
</gene>
<dbReference type="InterPro" id="IPR009057">
    <property type="entry name" value="Homeodomain-like_sf"/>
</dbReference>
<dbReference type="PROSITE" id="PS50071">
    <property type="entry name" value="HOMEOBOX_2"/>
    <property type="match status" value="1"/>
</dbReference>
<dbReference type="AlphaFoldDB" id="A0A978VTQ2"/>
<feature type="region of interest" description="Disordered" evidence="4">
    <location>
        <begin position="77"/>
        <end position="178"/>
    </location>
</feature>
<keyword evidence="2 3" id="KW-0238">DNA-binding</keyword>
<dbReference type="InterPro" id="IPR001356">
    <property type="entry name" value="HD"/>
</dbReference>
<dbReference type="Pfam" id="PF00046">
    <property type="entry name" value="Homeodomain"/>
    <property type="match status" value="1"/>
</dbReference>
<evidence type="ECO:0000313" key="6">
    <source>
        <dbReference type="EMBL" id="KAH7542197.1"/>
    </source>
</evidence>
<accession>A0A978VTQ2</accession>
<dbReference type="PANTHER" id="PTHR47713:SF2">
    <property type="entry name" value="HOMEODOMAIN-LIKE SUPERFAMILY PROTEIN"/>
    <property type="match status" value="1"/>
</dbReference>
<feature type="region of interest" description="Disordered" evidence="4">
    <location>
        <begin position="266"/>
        <end position="285"/>
    </location>
</feature>
<dbReference type="Gene3D" id="1.10.10.60">
    <property type="entry name" value="Homeodomain-like"/>
    <property type="match status" value="1"/>
</dbReference>
<dbReference type="SMART" id="SM00389">
    <property type="entry name" value="HOX"/>
    <property type="match status" value="1"/>
</dbReference>
<name>A0A978VTQ2_ZIZJJ</name>
<dbReference type="SUPFAM" id="SSF46689">
    <property type="entry name" value="Homeodomain-like"/>
    <property type="match status" value="1"/>
</dbReference>
<organism evidence="6 7">
    <name type="scientific">Ziziphus jujuba var. spinosa</name>
    <dbReference type="NCBI Taxonomy" id="714518"/>
    <lineage>
        <taxon>Eukaryota</taxon>
        <taxon>Viridiplantae</taxon>
        <taxon>Streptophyta</taxon>
        <taxon>Embryophyta</taxon>
        <taxon>Tracheophyta</taxon>
        <taxon>Spermatophyta</taxon>
        <taxon>Magnoliopsida</taxon>
        <taxon>eudicotyledons</taxon>
        <taxon>Gunneridae</taxon>
        <taxon>Pentapetalae</taxon>
        <taxon>rosids</taxon>
        <taxon>fabids</taxon>
        <taxon>Rosales</taxon>
        <taxon>Rhamnaceae</taxon>
        <taxon>Paliureae</taxon>
        <taxon>Ziziphus</taxon>
    </lineage>
</organism>
<feature type="region of interest" description="Disordered" evidence="4">
    <location>
        <begin position="503"/>
        <end position="522"/>
    </location>
</feature>